<dbReference type="PANTHER" id="PTHR28607:SF3">
    <property type="entry name" value="MEMBRANE PROTEIN FAM174B"/>
    <property type="match status" value="1"/>
</dbReference>
<evidence type="ECO:0000256" key="5">
    <source>
        <dbReference type="ARBA" id="ARBA00022989"/>
    </source>
</evidence>
<evidence type="ECO:0000256" key="7">
    <source>
        <dbReference type="ARBA" id="ARBA00023180"/>
    </source>
</evidence>
<dbReference type="FunCoup" id="A0A5F4WFP2">
    <property type="interactions" value="319"/>
</dbReference>
<dbReference type="InterPro" id="IPR009565">
    <property type="entry name" value="FAM174-like"/>
</dbReference>
<dbReference type="STRING" id="9483.ENSCJAP00000076511"/>
<dbReference type="OMA" id="PGNATGM"/>
<reference evidence="11" key="1">
    <citation type="submission" date="2009-03" db="EMBL/GenBank/DDBJ databases">
        <authorList>
            <person name="Warren W."/>
            <person name="Ye L."/>
            <person name="Minx P."/>
            <person name="Worley K."/>
            <person name="Gibbs R."/>
            <person name="Wilson R.K."/>
        </authorList>
    </citation>
    <scope>NUCLEOTIDE SEQUENCE [LARGE SCALE GENOMIC DNA]</scope>
</reference>
<feature type="region of interest" description="Disordered" evidence="8">
    <location>
        <begin position="28"/>
        <end position="71"/>
    </location>
</feature>
<accession>A0A5F4WFP2</accession>
<evidence type="ECO:0000256" key="3">
    <source>
        <dbReference type="ARBA" id="ARBA00022692"/>
    </source>
</evidence>
<dbReference type="Pfam" id="PF06679">
    <property type="entry name" value="DUF1180"/>
    <property type="match status" value="1"/>
</dbReference>
<dbReference type="GO" id="GO:0005794">
    <property type="term" value="C:Golgi apparatus"/>
    <property type="evidence" value="ECO:0007669"/>
    <property type="project" value="Ensembl"/>
</dbReference>
<proteinExistence type="inferred from homology"/>
<keyword evidence="4 10" id="KW-0732">Signal</keyword>
<keyword evidence="12" id="KW-1185">Reference proteome</keyword>
<dbReference type="Bgee" id="ENSCJAG00000054103">
    <property type="expression patterns" value="Expressed in testis and 6 other cell types or tissues"/>
</dbReference>
<protein>
    <submittedName>
        <fullName evidence="11">Family with sequence similarity 174 member B</fullName>
    </submittedName>
</protein>
<dbReference type="Proteomes" id="UP000008225">
    <property type="component" value="Chromosome 6"/>
</dbReference>
<dbReference type="AlphaFoldDB" id="A0A5F4WFP2"/>
<feature type="transmembrane region" description="Helical" evidence="9">
    <location>
        <begin position="92"/>
        <end position="113"/>
    </location>
</feature>
<name>A0A5F4WFP2_CALJA</name>
<dbReference type="GO" id="GO:0005886">
    <property type="term" value="C:plasma membrane"/>
    <property type="evidence" value="ECO:0007669"/>
    <property type="project" value="Ensembl"/>
</dbReference>
<sequence length="170" mass="18171">MRALPPPAPLLPLLLLALLVAPAARASRAESVSAPQPKPERESRPPPGPGPGNATRTGSGAAGGGGGSSNSSSNALVTRISTFLRDLPTLKAAVIVAFAFTTLLIACLLLRVFRSGKRLKKTRKYDIITTPAERVEMAPLNEEDDEDEDSTVFDIKYSRKRLPAWKELIS</sequence>
<evidence type="ECO:0000256" key="8">
    <source>
        <dbReference type="SAM" id="MobiDB-lite"/>
    </source>
</evidence>
<reference evidence="11" key="3">
    <citation type="submission" date="2025-09" db="UniProtKB">
        <authorList>
            <consortium name="Ensembl"/>
        </authorList>
    </citation>
    <scope>IDENTIFICATION</scope>
</reference>
<dbReference type="InParanoid" id="A0A5F4WFP2"/>
<evidence type="ECO:0000256" key="9">
    <source>
        <dbReference type="SAM" id="Phobius"/>
    </source>
</evidence>
<dbReference type="GO" id="GO:0007030">
    <property type="term" value="P:Golgi organization"/>
    <property type="evidence" value="ECO:0007669"/>
    <property type="project" value="Ensembl"/>
</dbReference>
<keyword evidence="7" id="KW-0325">Glycoprotein</keyword>
<dbReference type="Ensembl" id="ENSCJAT00000089190.2">
    <property type="protein sequence ID" value="ENSCJAP00000076511.2"/>
    <property type="gene ID" value="ENSCJAG00000054103.2"/>
</dbReference>
<comment type="subcellular location">
    <subcellularLocation>
        <location evidence="1">Membrane</location>
        <topology evidence="1">Single-pass type I membrane protein</topology>
    </subcellularLocation>
</comment>
<feature type="signal peptide" evidence="10">
    <location>
        <begin position="1"/>
        <end position="26"/>
    </location>
</feature>
<evidence type="ECO:0000256" key="6">
    <source>
        <dbReference type="ARBA" id="ARBA00023136"/>
    </source>
</evidence>
<organism evidence="11 12">
    <name type="scientific">Callithrix jacchus</name>
    <name type="common">White-tufted-ear marmoset</name>
    <name type="synonym">Simia Jacchus</name>
    <dbReference type="NCBI Taxonomy" id="9483"/>
    <lineage>
        <taxon>Eukaryota</taxon>
        <taxon>Metazoa</taxon>
        <taxon>Chordata</taxon>
        <taxon>Craniata</taxon>
        <taxon>Vertebrata</taxon>
        <taxon>Euteleostomi</taxon>
        <taxon>Mammalia</taxon>
        <taxon>Eutheria</taxon>
        <taxon>Euarchontoglires</taxon>
        <taxon>Primates</taxon>
        <taxon>Haplorrhini</taxon>
        <taxon>Platyrrhini</taxon>
        <taxon>Cebidae</taxon>
        <taxon>Callitrichinae</taxon>
        <taxon>Callithrix</taxon>
        <taxon>Callithrix</taxon>
    </lineage>
</organism>
<dbReference type="GeneTree" id="ENSGT00730000111392"/>
<evidence type="ECO:0000313" key="11">
    <source>
        <dbReference type="Ensembl" id="ENSCJAP00000076511.2"/>
    </source>
</evidence>
<evidence type="ECO:0000256" key="10">
    <source>
        <dbReference type="SAM" id="SignalP"/>
    </source>
</evidence>
<keyword evidence="5 9" id="KW-1133">Transmembrane helix</keyword>
<evidence type="ECO:0000256" key="4">
    <source>
        <dbReference type="ARBA" id="ARBA00022729"/>
    </source>
</evidence>
<reference evidence="11" key="2">
    <citation type="submission" date="2025-08" db="UniProtKB">
        <authorList>
            <consortium name="Ensembl"/>
        </authorList>
    </citation>
    <scope>IDENTIFICATION</scope>
</reference>
<evidence type="ECO:0000313" key="12">
    <source>
        <dbReference type="Proteomes" id="UP000008225"/>
    </source>
</evidence>
<evidence type="ECO:0000256" key="2">
    <source>
        <dbReference type="ARBA" id="ARBA00006986"/>
    </source>
</evidence>
<evidence type="ECO:0000256" key="1">
    <source>
        <dbReference type="ARBA" id="ARBA00004479"/>
    </source>
</evidence>
<gene>
    <name evidence="11" type="primary">FAM174B</name>
</gene>
<feature type="chain" id="PRO_5035273758" evidence="10">
    <location>
        <begin position="27"/>
        <end position="170"/>
    </location>
</feature>
<comment type="similarity">
    <text evidence="2">Belongs to the FAM174 family.</text>
</comment>
<dbReference type="PANTHER" id="PTHR28607">
    <property type="entry name" value="EXPRESSED PROTEIN"/>
    <property type="match status" value="1"/>
</dbReference>
<keyword evidence="6 9" id="KW-0472">Membrane</keyword>
<keyword evidence="3 9" id="KW-0812">Transmembrane</keyword>